<feature type="transmembrane region" description="Helical" evidence="1">
    <location>
        <begin position="9"/>
        <end position="35"/>
    </location>
</feature>
<comment type="caution">
    <text evidence="2">The sequence shown here is derived from an EMBL/GenBank/DDBJ whole genome shotgun (WGS) entry which is preliminary data.</text>
</comment>
<feature type="transmembrane region" description="Helical" evidence="1">
    <location>
        <begin position="84"/>
        <end position="101"/>
    </location>
</feature>
<dbReference type="EMBL" id="PIQF01000002">
    <property type="protein sequence ID" value="RUO76178.1"/>
    <property type="molecule type" value="Genomic_DNA"/>
</dbReference>
<dbReference type="AlphaFoldDB" id="A0A432ZDZ5"/>
<protein>
    <submittedName>
        <fullName evidence="2">Uncharacterized protein</fullName>
    </submittedName>
</protein>
<gene>
    <name evidence="2" type="ORF">CWI81_08685</name>
</gene>
<evidence type="ECO:0000313" key="2">
    <source>
        <dbReference type="EMBL" id="RUO76178.1"/>
    </source>
</evidence>
<dbReference type="RefSeq" id="WP_126784901.1">
    <property type="nucleotide sequence ID" value="NZ_PIQF01000002.1"/>
</dbReference>
<sequence length="133" mass="14858">MKHVNYKWLLIGILSYIASSIVASALFSIAVMFMFGHIDPSQLKTVQPTATIFDIGEPLIGFTAAILVAYWLARKTLETQTKTIWFYACFLSIYGLVSILVTPSEELMSGSLKLLAPWVIAILARKWAENTQK</sequence>
<evidence type="ECO:0000256" key="1">
    <source>
        <dbReference type="SAM" id="Phobius"/>
    </source>
</evidence>
<dbReference type="Proteomes" id="UP000287908">
    <property type="component" value="Unassembled WGS sequence"/>
</dbReference>
<name>A0A432ZDZ5_9GAMM</name>
<organism evidence="2 3">
    <name type="scientific">Idiomarina seosinensis</name>
    <dbReference type="NCBI Taxonomy" id="281739"/>
    <lineage>
        <taxon>Bacteria</taxon>
        <taxon>Pseudomonadati</taxon>
        <taxon>Pseudomonadota</taxon>
        <taxon>Gammaproteobacteria</taxon>
        <taxon>Alteromonadales</taxon>
        <taxon>Idiomarinaceae</taxon>
        <taxon>Idiomarina</taxon>
    </lineage>
</organism>
<keyword evidence="1" id="KW-0472">Membrane</keyword>
<dbReference type="OrthoDB" id="6336759at2"/>
<reference evidence="2 3" key="1">
    <citation type="journal article" date="2011" name="Front. Microbiol.">
        <title>Genomic signatures of strain selection and enhancement in Bacillus atrophaeus var. globigii, a historical biowarfare simulant.</title>
        <authorList>
            <person name="Gibbons H.S."/>
            <person name="Broomall S.M."/>
            <person name="McNew L.A."/>
            <person name="Daligault H."/>
            <person name="Chapman C."/>
            <person name="Bruce D."/>
            <person name="Karavis M."/>
            <person name="Krepps M."/>
            <person name="McGregor P.A."/>
            <person name="Hong C."/>
            <person name="Park K.H."/>
            <person name="Akmal A."/>
            <person name="Feldman A."/>
            <person name="Lin J.S."/>
            <person name="Chang W.E."/>
            <person name="Higgs B.W."/>
            <person name="Demirev P."/>
            <person name="Lindquist J."/>
            <person name="Liem A."/>
            <person name="Fochler E."/>
            <person name="Read T.D."/>
            <person name="Tapia R."/>
            <person name="Johnson S."/>
            <person name="Bishop-Lilly K.A."/>
            <person name="Detter C."/>
            <person name="Han C."/>
            <person name="Sozhamannan S."/>
            <person name="Rosenzweig C.N."/>
            <person name="Skowronski E.W."/>
        </authorList>
    </citation>
    <scope>NUCLEOTIDE SEQUENCE [LARGE SCALE GENOMIC DNA]</scope>
    <source>
        <strain evidence="2 3">CL-SP19</strain>
    </source>
</reference>
<keyword evidence="3" id="KW-1185">Reference proteome</keyword>
<accession>A0A432ZDZ5</accession>
<keyword evidence="1" id="KW-0812">Transmembrane</keyword>
<feature type="transmembrane region" description="Helical" evidence="1">
    <location>
        <begin position="55"/>
        <end position="72"/>
    </location>
</feature>
<keyword evidence="1" id="KW-1133">Transmembrane helix</keyword>
<proteinExistence type="predicted"/>
<evidence type="ECO:0000313" key="3">
    <source>
        <dbReference type="Proteomes" id="UP000287908"/>
    </source>
</evidence>